<dbReference type="GeneID" id="63756300"/>
<feature type="domain" description="DUF7703" evidence="2">
    <location>
        <begin position="26"/>
        <end position="113"/>
    </location>
</feature>
<keyword evidence="1" id="KW-0812">Transmembrane</keyword>
<dbReference type="PANTHER" id="PTHR37013">
    <property type="entry name" value="INTEGRAL MEMBRANE PROTEIN (AFU_ORTHOLOGUE AFUA_1G05950)-RELATED"/>
    <property type="match status" value="1"/>
</dbReference>
<organism evidence="3 4">
    <name type="scientific">Aspergillus sydowii CBS 593.65</name>
    <dbReference type="NCBI Taxonomy" id="1036612"/>
    <lineage>
        <taxon>Eukaryota</taxon>
        <taxon>Fungi</taxon>
        <taxon>Dikarya</taxon>
        <taxon>Ascomycota</taxon>
        <taxon>Pezizomycotina</taxon>
        <taxon>Eurotiomycetes</taxon>
        <taxon>Eurotiomycetidae</taxon>
        <taxon>Eurotiales</taxon>
        <taxon>Aspergillaceae</taxon>
        <taxon>Aspergillus</taxon>
        <taxon>Aspergillus subgen. Nidulantes</taxon>
    </lineage>
</organism>
<keyword evidence="4" id="KW-1185">Reference proteome</keyword>
<dbReference type="VEuPathDB" id="FungiDB:ASPSYDRAFT_1169726"/>
<dbReference type="AlphaFoldDB" id="A0A1L9SYP2"/>
<keyword evidence="1" id="KW-0472">Membrane</keyword>
<dbReference type="EMBL" id="KV878602">
    <property type="protein sequence ID" value="OJJ52342.1"/>
    <property type="molecule type" value="Genomic_DNA"/>
</dbReference>
<sequence>MTKLDSHVLHPVGATQGFQAESVPVTMFLAALLSVAFYNAAELTILIFLTFHRYNGLHFWSILLSTVAGIIPATTGALLDYFSIGLLWLTLCLSTIGFYFTVPEQSVVLYSRFADPGYNEYGFTHTVTTDRGFWNPQQLDEMDLNCVDVSR</sequence>
<accession>A0A1L9SYP2</accession>
<dbReference type="Pfam" id="PF24802">
    <property type="entry name" value="DUF7703"/>
    <property type="match status" value="1"/>
</dbReference>
<dbReference type="OrthoDB" id="405906at2759"/>
<feature type="transmembrane region" description="Helical" evidence="1">
    <location>
        <begin position="27"/>
        <end position="50"/>
    </location>
</feature>
<evidence type="ECO:0000313" key="3">
    <source>
        <dbReference type="EMBL" id="OJJ52342.1"/>
    </source>
</evidence>
<protein>
    <recommendedName>
        <fullName evidence="2">DUF7703 domain-containing protein</fullName>
    </recommendedName>
</protein>
<name>A0A1L9SYP2_9EURO</name>
<keyword evidence="1" id="KW-1133">Transmembrane helix</keyword>
<gene>
    <name evidence="3" type="ORF">ASPSYDRAFT_1169726</name>
</gene>
<dbReference type="PANTHER" id="PTHR37013:SF5">
    <property type="entry name" value="INTEGRAL MEMBRANE PROTEIN"/>
    <property type="match status" value="1"/>
</dbReference>
<dbReference type="Proteomes" id="UP000184356">
    <property type="component" value="Unassembled WGS sequence"/>
</dbReference>
<evidence type="ECO:0000259" key="2">
    <source>
        <dbReference type="Pfam" id="PF24802"/>
    </source>
</evidence>
<evidence type="ECO:0000256" key="1">
    <source>
        <dbReference type="SAM" id="Phobius"/>
    </source>
</evidence>
<reference evidence="4" key="1">
    <citation type="journal article" date="2017" name="Genome Biol.">
        <title>Comparative genomics reveals high biological diversity and specific adaptations in the industrially and medically important fungal genus Aspergillus.</title>
        <authorList>
            <person name="de Vries R.P."/>
            <person name="Riley R."/>
            <person name="Wiebenga A."/>
            <person name="Aguilar-Osorio G."/>
            <person name="Amillis S."/>
            <person name="Uchima C.A."/>
            <person name="Anderluh G."/>
            <person name="Asadollahi M."/>
            <person name="Askin M."/>
            <person name="Barry K."/>
            <person name="Battaglia E."/>
            <person name="Bayram O."/>
            <person name="Benocci T."/>
            <person name="Braus-Stromeyer S.A."/>
            <person name="Caldana C."/>
            <person name="Canovas D."/>
            <person name="Cerqueira G.C."/>
            <person name="Chen F."/>
            <person name="Chen W."/>
            <person name="Choi C."/>
            <person name="Clum A."/>
            <person name="Dos Santos R.A."/>
            <person name="Damasio A.R."/>
            <person name="Diallinas G."/>
            <person name="Emri T."/>
            <person name="Fekete E."/>
            <person name="Flipphi M."/>
            <person name="Freyberg S."/>
            <person name="Gallo A."/>
            <person name="Gournas C."/>
            <person name="Habgood R."/>
            <person name="Hainaut M."/>
            <person name="Harispe M.L."/>
            <person name="Henrissat B."/>
            <person name="Hilden K.S."/>
            <person name="Hope R."/>
            <person name="Hossain A."/>
            <person name="Karabika E."/>
            <person name="Karaffa L."/>
            <person name="Karanyi Z."/>
            <person name="Krasevec N."/>
            <person name="Kuo A."/>
            <person name="Kusch H."/>
            <person name="LaButti K."/>
            <person name="Lagendijk E.L."/>
            <person name="Lapidus A."/>
            <person name="Levasseur A."/>
            <person name="Lindquist E."/>
            <person name="Lipzen A."/>
            <person name="Logrieco A.F."/>
            <person name="MacCabe A."/>
            <person name="Maekelae M.R."/>
            <person name="Malavazi I."/>
            <person name="Melin P."/>
            <person name="Meyer V."/>
            <person name="Mielnichuk N."/>
            <person name="Miskei M."/>
            <person name="Molnar A.P."/>
            <person name="Mule G."/>
            <person name="Ngan C.Y."/>
            <person name="Orejas M."/>
            <person name="Orosz E."/>
            <person name="Ouedraogo J.P."/>
            <person name="Overkamp K.M."/>
            <person name="Park H.-S."/>
            <person name="Perrone G."/>
            <person name="Piumi F."/>
            <person name="Punt P.J."/>
            <person name="Ram A.F."/>
            <person name="Ramon A."/>
            <person name="Rauscher S."/>
            <person name="Record E."/>
            <person name="Riano-Pachon D.M."/>
            <person name="Robert V."/>
            <person name="Roehrig J."/>
            <person name="Ruller R."/>
            <person name="Salamov A."/>
            <person name="Salih N.S."/>
            <person name="Samson R.A."/>
            <person name="Sandor E."/>
            <person name="Sanguinetti M."/>
            <person name="Schuetze T."/>
            <person name="Sepcic K."/>
            <person name="Shelest E."/>
            <person name="Sherlock G."/>
            <person name="Sophianopoulou V."/>
            <person name="Squina F.M."/>
            <person name="Sun H."/>
            <person name="Susca A."/>
            <person name="Todd R.B."/>
            <person name="Tsang A."/>
            <person name="Unkles S.E."/>
            <person name="van de Wiele N."/>
            <person name="van Rossen-Uffink D."/>
            <person name="Oliveira J.V."/>
            <person name="Vesth T.C."/>
            <person name="Visser J."/>
            <person name="Yu J.-H."/>
            <person name="Zhou M."/>
            <person name="Andersen M.R."/>
            <person name="Archer D.B."/>
            <person name="Baker S.E."/>
            <person name="Benoit I."/>
            <person name="Brakhage A.A."/>
            <person name="Braus G.H."/>
            <person name="Fischer R."/>
            <person name="Frisvad J.C."/>
            <person name="Goldman G.H."/>
            <person name="Houbraken J."/>
            <person name="Oakley B."/>
            <person name="Pocsi I."/>
            <person name="Scazzocchio C."/>
            <person name="Seiboth B."/>
            <person name="vanKuyk P.A."/>
            <person name="Wortman J."/>
            <person name="Dyer P.S."/>
            <person name="Grigoriev I.V."/>
        </authorList>
    </citation>
    <scope>NUCLEOTIDE SEQUENCE [LARGE SCALE GENOMIC DNA]</scope>
    <source>
        <strain evidence="4">CBS 593.65</strain>
    </source>
</reference>
<proteinExistence type="predicted"/>
<dbReference type="InterPro" id="IPR056120">
    <property type="entry name" value="DUF7703"/>
</dbReference>
<feature type="transmembrane region" description="Helical" evidence="1">
    <location>
        <begin position="81"/>
        <end position="102"/>
    </location>
</feature>
<feature type="transmembrane region" description="Helical" evidence="1">
    <location>
        <begin position="57"/>
        <end position="75"/>
    </location>
</feature>
<dbReference type="RefSeq" id="XP_040696148.1">
    <property type="nucleotide sequence ID" value="XM_040840227.1"/>
</dbReference>
<evidence type="ECO:0000313" key="4">
    <source>
        <dbReference type="Proteomes" id="UP000184356"/>
    </source>
</evidence>